<dbReference type="Proteomes" id="UP000716291">
    <property type="component" value="Unassembled WGS sequence"/>
</dbReference>
<feature type="transmembrane region" description="Helical" evidence="7">
    <location>
        <begin position="214"/>
        <end position="235"/>
    </location>
</feature>
<comment type="caution">
    <text evidence="8">The sequence shown here is derived from an EMBL/GenBank/DDBJ whole genome shotgun (WGS) entry which is preliminary data.</text>
</comment>
<evidence type="ECO:0000256" key="6">
    <source>
        <dbReference type="PIRSR" id="PIRSR604254-1"/>
    </source>
</evidence>
<sequence length="246" mass="28592">MAPPEITEQLLFFEEQTNFQSRRYSQSHATSKENGLTIPYRRNRSFSTSSIDPSTLAAQIISTVNNKLKKENEDEPDDNEICEVTKALLLGSKRLLLIEELPKDRRENQYVLSGYRFYNCLIGSIGVILPFFRFFDTKRYRPLRIGLFVAMAFSSIVPLLHLITVKGFMDSFEFLKPAFFGSMMYICGVTVYAKRFPEKFFPGKFDFTGMTSHAIWHIFVCLGILFHYIGSFHFYNLRESYGCMIY</sequence>
<feature type="transmembrane region" description="Helical" evidence="7">
    <location>
        <begin position="174"/>
        <end position="193"/>
    </location>
</feature>
<keyword evidence="4 7" id="KW-1133">Transmembrane helix</keyword>
<comment type="subcellular location">
    <subcellularLocation>
        <location evidence="1">Membrane</location>
        <topology evidence="1">Multi-pass membrane protein</topology>
    </subcellularLocation>
</comment>
<dbReference type="GO" id="GO:0038023">
    <property type="term" value="F:signaling receptor activity"/>
    <property type="evidence" value="ECO:0007669"/>
    <property type="project" value="TreeGrafter"/>
</dbReference>
<dbReference type="AlphaFoldDB" id="A0A9P6XJI0"/>
<evidence type="ECO:0000256" key="4">
    <source>
        <dbReference type="ARBA" id="ARBA00022989"/>
    </source>
</evidence>
<feature type="binding site" evidence="6">
    <location>
        <position position="213"/>
    </location>
    <ligand>
        <name>Zn(2+)</name>
        <dbReference type="ChEBI" id="CHEBI:29105"/>
    </ligand>
</feature>
<dbReference type="GO" id="GO:0046872">
    <property type="term" value="F:metal ion binding"/>
    <property type="evidence" value="ECO:0007669"/>
    <property type="project" value="UniProtKB-KW"/>
</dbReference>
<organism evidence="8 9">
    <name type="scientific">Rhizopus oryzae</name>
    <name type="common">Mucormycosis agent</name>
    <name type="synonym">Rhizopus arrhizus var. delemar</name>
    <dbReference type="NCBI Taxonomy" id="64495"/>
    <lineage>
        <taxon>Eukaryota</taxon>
        <taxon>Fungi</taxon>
        <taxon>Fungi incertae sedis</taxon>
        <taxon>Mucoromycota</taxon>
        <taxon>Mucoromycotina</taxon>
        <taxon>Mucoromycetes</taxon>
        <taxon>Mucorales</taxon>
        <taxon>Mucorineae</taxon>
        <taxon>Rhizopodaceae</taxon>
        <taxon>Rhizopus</taxon>
    </lineage>
</organism>
<evidence type="ECO:0000313" key="8">
    <source>
        <dbReference type="EMBL" id="KAG1315003.1"/>
    </source>
</evidence>
<reference evidence="8" key="1">
    <citation type="journal article" date="2020" name="Microb. Genom.">
        <title>Genetic diversity of clinical and environmental Mucorales isolates obtained from an investigation of mucormycosis cases among solid organ transplant recipients.</title>
        <authorList>
            <person name="Nguyen M.H."/>
            <person name="Kaul D."/>
            <person name="Muto C."/>
            <person name="Cheng S.J."/>
            <person name="Richter R.A."/>
            <person name="Bruno V.M."/>
            <person name="Liu G."/>
            <person name="Beyhan S."/>
            <person name="Sundermann A.J."/>
            <person name="Mounaud S."/>
            <person name="Pasculle A.W."/>
            <person name="Nierman W.C."/>
            <person name="Driscoll E."/>
            <person name="Cumbie R."/>
            <person name="Clancy C.J."/>
            <person name="Dupont C.L."/>
        </authorList>
    </citation>
    <scope>NUCLEOTIDE SEQUENCE</scope>
    <source>
        <strain evidence="8">GL11</strain>
    </source>
</reference>
<protein>
    <submittedName>
        <fullName evidence="8">Uncharacterized protein</fullName>
    </submittedName>
</protein>
<dbReference type="GO" id="GO:0016020">
    <property type="term" value="C:membrane"/>
    <property type="evidence" value="ECO:0007669"/>
    <property type="project" value="UniProtKB-SubCell"/>
</dbReference>
<name>A0A9P6XJI0_RHIOR</name>
<keyword evidence="6" id="KW-0862">Zinc</keyword>
<keyword evidence="3 7" id="KW-0812">Transmembrane</keyword>
<evidence type="ECO:0000256" key="1">
    <source>
        <dbReference type="ARBA" id="ARBA00004141"/>
    </source>
</evidence>
<dbReference type="Pfam" id="PF03006">
    <property type="entry name" value="HlyIII"/>
    <property type="match status" value="1"/>
</dbReference>
<dbReference type="OrthoDB" id="5585746at2759"/>
<feature type="transmembrane region" description="Helical" evidence="7">
    <location>
        <begin position="115"/>
        <end position="135"/>
    </location>
</feature>
<evidence type="ECO:0000256" key="7">
    <source>
        <dbReference type="SAM" id="Phobius"/>
    </source>
</evidence>
<dbReference type="EMBL" id="JAANQT010000072">
    <property type="protein sequence ID" value="KAG1315003.1"/>
    <property type="molecule type" value="Genomic_DNA"/>
</dbReference>
<proteinExistence type="inferred from homology"/>
<dbReference type="InterPro" id="IPR004254">
    <property type="entry name" value="AdipoR/HlyIII-related"/>
</dbReference>
<dbReference type="PANTHER" id="PTHR20855">
    <property type="entry name" value="ADIPOR/PROGESTIN RECEPTOR-RELATED"/>
    <property type="match status" value="1"/>
</dbReference>
<feature type="transmembrane region" description="Helical" evidence="7">
    <location>
        <begin position="147"/>
        <end position="168"/>
    </location>
</feature>
<accession>A0A9P6XJI0</accession>
<evidence type="ECO:0000256" key="2">
    <source>
        <dbReference type="ARBA" id="ARBA00007018"/>
    </source>
</evidence>
<dbReference type="PANTHER" id="PTHR20855:SF52">
    <property type="entry name" value="ADIPONECTIN RECEPTOR PROTEIN"/>
    <property type="match status" value="1"/>
</dbReference>
<feature type="binding site" evidence="6">
    <location>
        <position position="217"/>
    </location>
    <ligand>
        <name>Zn(2+)</name>
        <dbReference type="ChEBI" id="CHEBI:29105"/>
    </ligand>
</feature>
<evidence type="ECO:0000256" key="3">
    <source>
        <dbReference type="ARBA" id="ARBA00022692"/>
    </source>
</evidence>
<comment type="similarity">
    <text evidence="2">Belongs to the ADIPOR family.</text>
</comment>
<evidence type="ECO:0000313" key="9">
    <source>
        <dbReference type="Proteomes" id="UP000716291"/>
    </source>
</evidence>
<keyword evidence="6" id="KW-0479">Metal-binding</keyword>
<gene>
    <name evidence="8" type="ORF">G6F64_001019</name>
</gene>
<evidence type="ECO:0000256" key="5">
    <source>
        <dbReference type="ARBA" id="ARBA00023136"/>
    </source>
</evidence>
<keyword evidence="5 7" id="KW-0472">Membrane</keyword>
<keyword evidence="9" id="KW-1185">Reference proteome</keyword>